<feature type="chain" id="PRO_5032878184" evidence="1">
    <location>
        <begin position="24"/>
        <end position="323"/>
    </location>
</feature>
<dbReference type="OrthoDB" id="10651394at2759"/>
<organism evidence="2 3">
    <name type="scientific">Brachionus calyciflorus</name>
    <dbReference type="NCBI Taxonomy" id="104777"/>
    <lineage>
        <taxon>Eukaryota</taxon>
        <taxon>Metazoa</taxon>
        <taxon>Spiralia</taxon>
        <taxon>Gnathifera</taxon>
        <taxon>Rotifera</taxon>
        <taxon>Eurotatoria</taxon>
        <taxon>Monogononta</taxon>
        <taxon>Pseudotrocha</taxon>
        <taxon>Ploima</taxon>
        <taxon>Brachionidae</taxon>
        <taxon>Brachionus</taxon>
    </lineage>
</organism>
<accession>A0A813UAC8</accession>
<name>A0A813UAC8_9BILA</name>
<evidence type="ECO:0000256" key="1">
    <source>
        <dbReference type="SAM" id="SignalP"/>
    </source>
</evidence>
<evidence type="ECO:0000313" key="2">
    <source>
        <dbReference type="EMBL" id="CAF0823498.1"/>
    </source>
</evidence>
<dbReference type="EMBL" id="CAJNOC010000979">
    <property type="protein sequence ID" value="CAF0823498.1"/>
    <property type="molecule type" value="Genomic_DNA"/>
</dbReference>
<evidence type="ECO:0000313" key="3">
    <source>
        <dbReference type="Proteomes" id="UP000663879"/>
    </source>
</evidence>
<dbReference type="Proteomes" id="UP000663879">
    <property type="component" value="Unassembled WGS sequence"/>
</dbReference>
<protein>
    <submittedName>
        <fullName evidence="2">Uncharacterized protein</fullName>
    </submittedName>
</protein>
<proteinExistence type="predicted"/>
<gene>
    <name evidence="2" type="ORF">OXX778_LOCUS7594</name>
</gene>
<comment type="caution">
    <text evidence="2">The sequence shown here is derived from an EMBL/GenBank/DDBJ whole genome shotgun (WGS) entry which is preliminary data.</text>
</comment>
<keyword evidence="1" id="KW-0732">Signal</keyword>
<sequence length="323" mass="37191">MNILNTIDYLLLLFFMYIPLHSALHSPSSPQIARIIYLYLTLECVIYVATPFPLEFKNQRESISKDIHVDLVLSKSKENIKNFTTRKNLTKRYNKLENEIIADFKIKFKKIPLFLKKKEKFFKNRTNNNNTNKSIIADLIIKLRPLSEYDDENMLNRLNRSLFSTNDSIHNNGRILFEIDENNPNLDDDDNGGVFIKEDISNGNDNKKYDDKSISNKLYEDDVEEKYLPSQTEMMTPTTSIVDIEPKITIINTSSFFAVDTTTPSYTQSTTTEIITTLPITTTTTSKTISYPDNPQFVECINSCGTDHDCVRTKCLSDSTYFG</sequence>
<dbReference type="AlphaFoldDB" id="A0A813UAC8"/>
<keyword evidence="3" id="KW-1185">Reference proteome</keyword>
<feature type="signal peptide" evidence="1">
    <location>
        <begin position="1"/>
        <end position="23"/>
    </location>
</feature>
<reference evidence="2" key="1">
    <citation type="submission" date="2021-02" db="EMBL/GenBank/DDBJ databases">
        <authorList>
            <person name="Nowell W R."/>
        </authorList>
    </citation>
    <scope>NUCLEOTIDE SEQUENCE</scope>
    <source>
        <strain evidence="2">Ploen Becks lab</strain>
    </source>
</reference>